<reference evidence="2" key="1">
    <citation type="journal article" date="2020" name="Stud. Mycol.">
        <title>101 Dothideomycetes genomes: a test case for predicting lifestyles and emergence of pathogens.</title>
        <authorList>
            <person name="Haridas S."/>
            <person name="Albert R."/>
            <person name="Binder M."/>
            <person name="Bloem J."/>
            <person name="Labutti K."/>
            <person name="Salamov A."/>
            <person name="Andreopoulos B."/>
            <person name="Baker S."/>
            <person name="Barry K."/>
            <person name="Bills G."/>
            <person name="Bluhm B."/>
            <person name="Cannon C."/>
            <person name="Castanera R."/>
            <person name="Culley D."/>
            <person name="Daum C."/>
            <person name="Ezra D."/>
            <person name="Gonzalez J."/>
            <person name="Henrissat B."/>
            <person name="Kuo A."/>
            <person name="Liang C."/>
            <person name="Lipzen A."/>
            <person name="Lutzoni F."/>
            <person name="Magnuson J."/>
            <person name="Mondo S."/>
            <person name="Nolan M."/>
            <person name="Ohm R."/>
            <person name="Pangilinan J."/>
            <person name="Park H.-J."/>
            <person name="Ramirez L."/>
            <person name="Alfaro M."/>
            <person name="Sun H."/>
            <person name="Tritt A."/>
            <person name="Yoshinaga Y."/>
            <person name="Zwiers L.-H."/>
            <person name="Turgeon B."/>
            <person name="Goodwin S."/>
            <person name="Spatafora J."/>
            <person name="Crous P."/>
            <person name="Grigoriev I."/>
        </authorList>
    </citation>
    <scope>NUCLEOTIDE SEQUENCE</scope>
    <source>
        <strain evidence="2">CBS 379.55</strain>
    </source>
</reference>
<organism evidence="2 3">
    <name type="scientific">Westerdykella ornata</name>
    <dbReference type="NCBI Taxonomy" id="318751"/>
    <lineage>
        <taxon>Eukaryota</taxon>
        <taxon>Fungi</taxon>
        <taxon>Dikarya</taxon>
        <taxon>Ascomycota</taxon>
        <taxon>Pezizomycotina</taxon>
        <taxon>Dothideomycetes</taxon>
        <taxon>Pleosporomycetidae</taxon>
        <taxon>Pleosporales</taxon>
        <taxon>Sporormiaceae</taxon>
        <taxon>Westerdykella</taxon>
    </lineage>
</organism>
<evidence type="ECO:0000313" key="2">
    <source>
        <dbReference type="EMBL" id="KAF2277459.1"/>
    </source>
</evidence>
<feature type="compositionally biased region" description="Polar residues" evidence="1">
    <location>
        <begin position="1"/>
        <end position="10"/>
    </location>
</feature>
<protein>
    <submittedName>
        <fullName evidence="2">Uncharacterized protein</fullName>
    </submittedName>
</protein>
<dbReference type="EMBL" id="ML986490">
    <property type="protein sequence ID" value="KAF2277459.1"/>
    <property type="molecule type" value="Genomic_DNA"/>
</dbReference>
<dbReference type="RefSeq" id="XP_033654998.1">
    <property type="nucleotide sequence ID" value="XM_033800823.1"/>
</dbReference>
<accession>A0A6A6JR72</accession>
<keyword evidence="3" id="KW-1185">Reference proteome</keyword>
<feature type="region of interest" description="Disordered" evidence="1">
    <location>
        <begin position="1"/>
        <end position="46"/>
    </location>
</feature>
<name>A0A6A6JR72_WESOR</name>
<feature type="compositionally biased region" description="Basic and acidic residues" evidence="1">
    <location>
        <begin position="211"/>
        <end position="221"/>
    </location>
</feature>
<gene>
    <name evidence="2" type="ORF">EI97DRAFT_457473</name>
</gene>
<dbReference type="GeneID" id="54553998"/>
<sequence>MSTNNTTPQQDPDLVDDCDQTVPPYSSLQSPPYNGTDPDDYDTDSSQESLHIVVNRGTHIQGDRYVHVCQRQPQRSRPSPRINLTINANVTLTGNNILATRDMDLYRQMTGLNNPPARRVSTTVQLPPPTRAREPLEVSISQGRSSLHYCSTSVTDAPPDDVQQAPSQLRRQASIIGHAERFRRMSQSSSAVEGAEAIQESLNTHPPASRTPERNGHKKDNDDDLYSGS</sequence>
<evidence type="ECO:0000256" key="1">
    <source>
        <dbReference type="SAM" id="MobiDB-lite"/>
    </source>
</evidence>
<dbReference type="Proteomes" id="UP000800097">
    <property type="component" value="Unassembled WGS sequence"/>
</dbReference>
<dbReference type="AlphaFoldDB" id="A0A6A6JR72"/>
<proteinExistence type="predicted"/>
<feature type="region of interest" description="Disordered" evidence="1">
    <location>
        <begin position="181"/>
        <end position="229"/>
    </location>
</feature>
<evidence type="ECO:0000313" key="3">
    <source>
        <dbReference type="Proteomes" id="UP000800097"/>
    </source>
</evidence>
<feature type="region of interest" description="Disordered" evidence="1">
    <location>
        <begin position="113"/>
        <end position="134"/>
    </location>
</feature>
<feature type="compositionally biased region" description="Polar residues" evidence="1">
    <location>
        <begin position="23"/>
        <end position="33"/>
    </location>
</feature>